<dbReference type="InterPro" id="IPR050796">
    <property type="entry name" value="SCF_F-box_component"/>
</dbReference>
<dbReference type="InterPro" id="IPR017451">
    <property type="entry name" value="F-box-assoc_interact_dom"/>
</dbReference>
<dbReference type="Pfam" id="PF08268">
    <property type="entry name" value="FBA_3"/>
    <property type="match status" value="1"/>
</dbReference>
<protein>
    <recommendedName>
        <fullName evidence="1">F-box domain-containing protein</fullName>
    </recommendedName>
</protein>
<keyword evidence="3" id="KW-1185">Reference proteome</keyword>
<reference evidence="2 3" key="1">
    <citation type="submission" date="2014-04" db="EMBL/GenBank/DDBJ databases">
        <authorList>
            <consortium name="International Citrus Genome Consortium"/>
            <person name="Gmitter F."/>
            <person name="Chen C."/>
            <person name="Farmerie W."/>
            <person name="Harkins T."/>
            <person name="Desany B."/>
            <person name="Mohiuddin M."/>
            <person name="Kodira C."/>
            <person name="Borodovsky M."/>
            <person name="Lomsadze A."/>
            <person name="Burns P."/>
            <person name="Jenkins J."/>
            <person name="Prochnik S."/>
            <person name="Shu S."/>
            <person name="Chapman J."/>
            <person name="Pitluck S."/>
            <person name="Schmutz J."/>
            <person name="Rokhsar D."/>
        </authorList>
    </citation>
    <scope>NUCLEOTIDE SEQUENCE</scope>
</reference>
<dbReference type="InterPro" id="IPR036047">
    <property type="entry name" value="F-box-like_dom_sf"/>
</dbReference>
<dbReference type="CDD" id="cd22157">
    <property type="entry name" value="F-box_AtFBW1-like"/>
    <property type="match status" value="1"/>
</dbReference>
<evidence type="ECO:0000313" key="2">
    <source>
        <dbReference type="EMBL" id="KDO41043.1"/>
    </source>
</evidence>
<dbReference type="AlphaFoldDB" id="A0A067DDV1"/>
<dbReference type="PaxDb" id="2711-XP_006491611.1"/>
<dbReference type="Pfam" id="PF00646">
    <property type="entry name" value="F-box"/>
    <property type="match status" value="1"/>
</dbReference>
<accession>A0A067DDV1</accession>
<name>A0A067DDV1_CITSI</name>
<organism evidence="2 3">
    <name type="scientific">Citrus sinensis</name>
    <name type="common">Sweet orange</name>
    <name type="synonym">Citrus aurantium var. sinensis</name>
    <dbReference type="NCBI Taxonomy" id="2711"/>
    <lineage>
        <taxon>Eukaryota</taxon>
        <taxon>Viridiplantae</taxon>
        <taxon>Streptophyta</taxon>
        <taxon>Embryophyta</taxon>
        <taxon>Tracheophyta</taxon>
        <taxon>Spermatophyta</taxon>
        <taxon>Magnoliopsida</taxon>
        <taxon>eudicotyledons</taxon>
        <taxon>Gunneridae</taxon>
        <taxon>Pentapetalae</taxon>
        <taxon>rosids</taxon>
        <taxon>malvids</taxon>
        <taxon>Sapindales</taxon>
        <taxon>Rutaceae</taxon>
        <taxon>Aurantioideae</taxon>
        <taxon>Citrus</taxon>
    </lineage>
</organism>
<proteinExistence type="predicted"/>
<evidence type="ECO:0000313" key="3">
    <source>
        <dbReference type="Proteomes" id="UP000027120"/>
    </source>
</evidence>
<dbReference type="SUPFAM" id="SSF81383">
    <property type="entry name" value="F-box domain"/>
    <property type="match status" value="1"/>
</dbReference>
<dbReference type="InterPro" id="IPR013187">
    <property type="entry name" value="F-box-assoc_dom_typ3"/>
</dbReference>
<dbReference type="eggNOG" id="ENOG502SP82">
    <property type="taxonomic scope" value="Eukaryota"/>
</dbReference>
<gene>
    <name evidence="2" type="ORF">CISIN_1g035860mg</name>
</gene>
<dbReference type="Proteomes" id="UP000027120">
    <property type="component" value="Unassembled WGS sequence"/>
</dbReference>
<dbReference type="EMBL" id="KK785729">
    <property type="protein sequence ID" value="KDO41043.1"/>
    <property type="molecule type" value="Genomic_DNA"/>
</dbReference>
<dbReference type="PANTHER" id="PTHR31672:SF13">
    <property type="entry name" value="F-BOX PROTEIN CPR30-LIKE"/>
    <property type="match status" value="1"/>
</dbReference>
<dbReference type="InterPro" id="IPR001810">
    <property type="entry name" value="F-box_dom"/>
</dbReference>
<feature type="domain" description="F-box" evidence="1">
    <location>
        <begin position="44"/>
        <end position="84"/>
    </location>
</feature>
<dbReference type="SMART" id="SM00256">
    <property type="entry name" value="FBOX"/>
    <property type="match status" value="1"/>
</dbReference>
<sequence>MASTPKQSKSNANKLQPKSQLSYFNPRIQNQIQLTTIKLCSMEFPSNIIYNILLRQPVKVLLRFRCVSKTWSNIIDSHSFAHAHVMAATEESHHLPLNLSANRDGVFPYIYDGHALKQSEHALFPYIYDDNNALKPGEYPTNLDFSNERDTPIYFVAYGFICFGESSCHVKDHVHLWNPLRREVLRLPKLGYYCDYQHDYYDAYRGLRGHFGMGYDSATGTYKIVQSYPVIELSDYKIAVYTLGKDDSWRIISSSLALRPDVSYEFGVSAYGDMHWISFDQNNIHTCIFSFDFNKEEFKKIDLPIDCNMEPRSPSLINLRGNLALVTFPTDDYDGDTEYIWIEIWVLKDHYERNEWSKAYKISTDQDGDRIEEEDFFQYVCSIVVAGRWMVLDTFRHDNKFVLDLENDDCHLRICPVPKNFDHHDTIRFTGSVLSFKNLK</sequence>
<evidence type="ECO:0000259" key="1">
    <source>
        <dbReference type="SMART" id="SM00256"/>
    </source>
</evidence>
<dbReference type="PANTHER" id="PTHR31672">
    <property type="entry name" value="BNACNNG10540D PROTEIN"/>
    <property type="match status" value="1"/>
</dbReference>
<dbReference type="NCBIfam" id="TIGR01640">
    <property type="entry name" value="F_box_assoc_1"/>
    <property type="match status" value="1"/>
</dbReference>